<dbReference type="EMBL" id="DQWE01000328">
    <property type="protein sequence ID" value="HDI83500.1"/>
    <property type="molecule type" value="Genomic_DNA"/>
</dbReference>
<proteinExistence type="predicted"/>
<dbReference type="Gene3D" id="3.40.50.10610">
    <property type="entry name" value="ABC-type transport auxiliary lipoprotein component"/>
    <property type="match status" value="1"/>
</dbReference>
<reference evidence="2" key="1">
    <citation type="journal article" date="2020" name="mSystems">
        <title>Genome- and Community-Level Interaction Insights into Carbon Utilization and Element Cycling Functions of Hydrothermarchaeota in Hydrothermal Sediment.</title>
        <authorList>
            <person name="Zhou Z."/>
            <person name="Liu Y."/>
            <person name="Xu W."/>
            <person name="Pan J."/>
            <person name="Luo Z.H."/>
            <person name="Li M."/>
        </authorList>
    </citation>
    <scope>NUCLEOTIDE SEQUENCE [LARGE SCALE GENOMIC DNA]</scope>
    <source>
        <strain evidence="2">HyVt-102</strain>
    </source>
</reference>
<comment type="caution">
    <text evidence="2">The sequence shown here is derived from an EMBL/GenBank/DDBJ whole genome shotgun (WGS) entry which is preliminary data.</text>
</comment>
<feature type="compositionally biased region" description="Low complexity" evidence="1">
    <location>
        <begin position="51"/>
        <end position="66"/>
    </location>
</feature>
<evidence type="ECO:0000256" key="1">
    <source>
        <dbReference type="SAM" id="MobiDB-lite"/>
    </source>
</evidence>
<dbReference type="InterPro" id="IPR005534">
    <property type="entry name" value="Curli_assmbl/transp-comp_CsgG"/>
</dbReference>
<sequence length="296" mass="32293">GEYEKALQFLKLSMTQKPSNRAKLYLAMTKKKLGEEPPPPAPQKPAPARPTPTHTYTTTYQKPTPQKSKERPVERMKIAVLPFETKGLSVKIGDMVLDKMITSLVNLGRFDVMERAELEKVLQEQQLEISGIVDAATAARVGKGIGLDAILLGSVSSTGGTVSLDARLIDTETAGIITSKDAYVYSKDITSIKKIVDQIANQIVADVPEVEGYVVQVEDTTIFIDIGSDKGMKKGLKVVVYREGEPIKNPVTGEVLGKKIIHVCEAVARVVQPKLTECHIVKSTETPRVGDKVITK</sequence>
<evidence type="ECO:0000313" key="2">
    <source>
        <dbReference type="EMBL" id="HDI83500.1"/>
    </source>
</evidence>
<feature type="compositionally biased region" description="Pro residues" evidence="1">
    <location>
        <begin position="36"/>
        <end position="50"/>
    </location>
</feature>
<feature type="region of interest" description="Disordered" evidence="1">
    <location>
        <begin position="28"/>
        <end position="72"/>
    </location>
</feature>
<dbReference type="Pfam" id="PF03783">
    <property type="entry name" value="CsgG"/>
    <property type="match status" value="1"/>
</dbReference>
<gene>
    <name evidence="2" type="ORF">ENF18_06910</name>
</gene>
<name>A0A7C0ZAF0_UNCW3</name>
<feature type="non-terminal residue" evidence="2">
    <location>
        <position position="1"/>
    </location>
</feature>
<dbReference type="GO" id="GO:0030288">
    <property type="term" value="C:outer membrane-bounded periplasmic space"/>
    <property type="evidence" value="ECO:0007669"/>
    <property type="project" value="InterPro"/>
</dbReference>
<protein>
    <submittedName>
        <fullName evidence="2">Uncharacterized protein</fullName>
    </submittedName>
</protein>
<dbReference type="AlphaFoldDB" id="A0A7C0ZAF0"/>
<dbReference type="Proteomes" id="UP000885847">
    <property type="component" value="Unassembled WGS sequence"/>
</dbReference>
<organism evidence="2">
    <name type="scientific">candidate division WOR-3 bacterium</name>
    <dbReference type="NCBI Taxonomy" id="2052148"/>
    <lineage>
        <taxon>Bacteria</taxon>
        <taxon>Bacteria division WOR-3</taxon>
    </lineage>
</organism>
<accession>A0A7C0ZAF0</accession>